<dbReference type="KEGG" id="cqu:CpipJ_CPIJ012231"/>
<proteinExistence type="predicted"/>
<dbReference type="eggNOG" id="ENOG502T8E3">
    <property type="taxonomic scope" value="Eukaryota"/>
</dbReference>
<feature type="signal peptide" evidence="1">
    <location>
        <begin position="1"/>
        <end position="25"/>
    </location>
</feature>
<dbReference type="InParanoid" id="B0WYA0"/>
<sequence length="297" mass="32152">MPGEIPNLLFGLLLLCLGKISTTRAELPRSGFSGYNYPKPSIPFNHGYTYTKPSCPLVLPSTSYLTATVTETSVVMTTLPPLTTTEVQLSTSFVTLPRVTEYSTQTQLQTLTLTSTDYLTSTTTEFQIQPTTITSYLTSTYCAPNTYLPPEPPKNTYLPAATPPPPPSNTYLPAQRESNIELTTPNSFLQSFGFAQAGPIKRMTEDIQVNGLDSSPSPDPLKLDLASDSSELTLTNIGAPPTGSSGNSTLQPPTINIIYLDRAGGGDQQSEQPKAPPADLMNWLLCRFNLVNMTCLN</sequence>
<evidence type="ECO:0000313" key="2">
    <source>
        <dbReference type="EMBL" id="EDS36977.1"/>
    </source>
</evidence>
<dbReference type="AlphaFoldDB" id="B0WYA0"/>
<organism>
    <name type="scientific">Culex quinquefasciatus</name>
    <name type="common">Southern house mosquito</name>
    <name type="synonym">Culex pungens</name>
    <dbReference type="NCBI Taxonomy" id="7176"/>
    <lineage>
        <taxon>Eukaryota</taxon>
        <taxon>Metazoa</taxon>
        <taxon>Ecdysozoa</taxon>
        <taxon>Arthropoda</taxon>
        <taxon>Hexapoda</taxon>
        <taxon>Insecta</taxon>
        <taxon>Pterygota</taxon>
        <taxon>Neoptera</taxon>
        <taxon>Endopterygota</taxon>
        <taxon>Diptera</taxon>
        <taxon>Nematocera</taxon>
        <taxon>Culicoidea</taxon>
        <taxon>Culicidae</taxon>
        <taxon>Culicinae</taxon>
        <taxon>Culicini</taxon>
        <taxon>Culex</taxon>
        <taxon>Culex</taxon>
    </lineage>
</organism>
<dbReference type="HOGENOM" id="CLU_980747_0_0_1"/>
<gene>
    <name evidence="3" type="primary">6044942</name>
    <name evidence="2" type="ORF">CpipJ_CPIJ012231</name>
</gene>
<dbReference type="Proteomes" id="UP000002320">
    <property type="component" value="Unassembled WGS sequence"/>
</dbReference>
<evidence type="ECO:0000313" key="4">
    <source>
        <dbReference type="Proteomes" id="UP000002320"/>
    </source>
</evidence>
<dbReference type="EnsemblMetazoa" id="CPIJ012231-RA">
    <property type="protein sequence ID" value="CPIJ012231-PA"/>
    <property type="gene ID" value="CPIJ012231"/>
</dbReference>
<name>B0WYA0_CULQU</name>
<protein>
    <submittedName>
        <fullName evidence="2 3">Uncharacterized protein</fullName>
    </submittedName>
</protein>
<keyword evidence="1" id="KW-0732">Signal</keyword>
<dbReference type="VEuPathDB" id="VectorBase:CPIJ012231"/>
<dbReference type="EMBL" id="DS232185">
    <property type="protein sequence ID" value="EDS36977.1"/>
    <property type="molecule type" value="Genomic_DNA"/>
</dbReference>
<evidence type="ECO:0000256" key="1">
    <source>
        <dbReference type="SAM" id="SignalP"/>
    </source>
</evidence>
<reference evidence="3" key="2">
    <citation type="submission" date="2020-05" db="UniProtKB">
        <authorList>
            <consortium name="EnsemblMetazoa"/>
        </authorList>
    </citation>
    <scope>IDENTIFICATION</scope>
    <source>
        <strain evidence="3">JHB</strain>
    </source>
</reference>
<accession>B0WYA0</accession>
<dbReference type="OMA" id="TYCQPNT"/>
<reference evidence="2" key="1">
    <citation type="submission" date="2007-03" db="EMBL/GenBank/DDBJ databases">
        <title>Annotation of Culex pipiens quinquefasciatus.</title>
        <authorList>
            <consortium name="The Broad Institute Genome Sequencing Platform"/>
            <person name="Atkinson P.W."/>
            <person name="Hemingway J."/>
            <person name="Christensen B.M."/>
            <person name="Higgs S."/>
            <person name="Kodira C."/>
            <person name="Hannick L."/>
            <person name="Megy K."/>
            <person name="O'Leary S."/>
            <person name="Pearson M."/>
            <person name="Haas B.J."/>
            <person name="Mauceli E."/>
            <person name="Wortman J.R."/>
            <person name="Lee N.H."/>
            <person name="Guigo R."/>
            <person name="Stanke M."/>
            <person name="Alvarado L."/>
            <person name="Amedeo P."/>
            <person name="Antoine C.H."/>
            <person name="Arensburger P."/>
            <person name="Bidwell S.L."/>
            <person name="Crawford M."/>
            <person name="Camaro F."/>
            <person name="Devon K."/>
            <person name="Engels R."/>
            <person name="Hammond M."/>
            <person name="Howarth C."/>
            <person name="Koehrsen M."/>
            <person name="Lawson D."/>
            <person name="Montgomery P."/>
            <person name="Nene V."/>
            <person name="Nusbaum C."/>
            <person name="Puiu D."/>
            <person name="Romero-Severson J."/>
            <person name="Severson D.W."/>
            <person name="Shumway M."/>
            <person name="Sisk P."/>
            <person name="Stolte C."/>
            <person name="Zeng Q."/>
            <person name="Eisenstadt E."/>
            <person name="Fraser-Liggett C."/>
            <person name="Strausberg R."/>
            <person name="Galagan J."/>
            <person name="Birren B."/>
            <person name="Collins F.H."/>
        </authorList>
    </citation>
    <scope>NUCLEOTIDE SEQUENCE [LARGE SCALE GENOMIC DNA]</scope>
    <source>
        <strain evidence="2">JHB</strain>
    </source>
</reference>
<evidence type="ECO:0000313" key="3">
    <source>
        <dbReference type="EnsemblMetazoa" id="CPIJ012231-PA"/>
    </source>
</evidence>
<feature type="chain" id="PRO_5014567058" evidence="1">
    <location>
        <begin position="26"/>
        <end position="297"/>
    </location>
</feature>
<keyword evidence="4" id="KW-1185">Reference proteome</keyword>